<dbReference type="GO" id="GO:0009306">
    <property type="term" value="P:protein secretion"/>
    <property type="evidence" value="ECO:0007669"/>
    <property type="project" value="InterPro"/>
</dbReference>
<dbReference type="RefSeq" id="WP_051489478.1">
    <property type="nucleotide sequence ID" value="NZ_JALZ01000015.1"/>
</dbReference>
<keyword evidence="2" id="KW-0812">Transmembrane</keyword>
<comment type="subcellular location">
    <subcellularLocation>
        <location evidence="1">Membrane</location>
        <topology evidence="1">Single-pass membrane protein</topology>
    </subcellularLocation>
</comment>
<evidence type="ECO:0000256" key="2">
    <source>
        <dbReference type="ARBA" id="ARBA00022692"/>
    </source>
</evidence>
<reference evidence="6 7" key="1">
    <citation type="submission" date="2014-01" db="EMBL/GenBank/DDBJ databases">
        <title>Roseivivax halodurans JCM 10272 Genome Sequencing.</title>
        <authorList>
            <person name="Lai Q."/>
            <person name="Li G."/>
            <person name="Shao Z."/>
        </authorList>
    </citation>
    <scope>NUCLEOTIDE SEQUENCE [LARGE SCALE GENOMIC DNA]</scope>
    <source>
        <strain evidence="6 7">JCM 10272</strain>
    </source>
</reference>
<evidence type="ECO:0000259" key="5">
    <source>
        <dbReference type="Pfam" id="PF04357"/>
    </source>
</evidence>
<gene>
    <name evidence="6" type="ORF">OCH239_05775</name>
</gene>
<organism evidence="6 7">
    <name type="scientific">Roseivivax halodurans JCM 10272</name>
    <dbReference type="NCBI Taxonomy" id="1449350"/>
    <lineage>
        <taxon>Bacteria</taxon>
        <taxon>Pseudomonadati</taxon>
        <taxon>Pseudomonadota</taxon>
        <taxon>Alphaproteobacteria</taxon>
        <taxon>Rhodobacterales</taxon>
        <taxon>Roseobacteraceae</taxon>
        <taxon>Roseivivax</taxon>
    </lineage>
</organism>
<dbReference type="EMBL" id="JALZ01000015">
    <property type="protein sequence ID" value="ETX14020.1"/>
    <property type="molecule type" value="Genomic_DNA"/>
</dbReference>
<proteinExistence type="predicted"/>
<keyword evidence="4" id="KW-0472">Membrane</keyword>
<dbReference type="PANTHER" id="PTHR36985:SF1">
    <property type="entry name" value="TRANSLOCATION AND ASSEMBLY MODULE SUBUNIT TAMB"/>
    <property type="match status" value="1"/>
</dbReference>
<accession>X7EDS6</accession>
<keyword evidence="3" id="KW-1133">Transmembrane helix</keyword>
<keyword evidence="7" id="KW-1185">Reference proteome</keyword>
<feature type="domain" description="Translocation and assembly module TamB C-terminal" evidence="5">
    <location>
        <begin position="1420"/>
        <end position="1773"/>
    </location>
</feature>
<comment type="caution">
    <text evidence="6">The sequence shown here is derived from an EMBL/GenBank/DDBJ whole genome shotgun (WGS) entry which is preliminary data.</text>
</comment>
<dbReference type="eggNOG" id="COG2911">
    <property type="taxonomic scope" value="Bacteria"/>
</dbReference>
<dbReference type="OrthoDB" id="7784409at2"/>
<dbReference type="GO" id="GO:0005886">
    <property type="term" value="C:plasma membrane"/>
    <property type="evidence" value="ECO:0007669"/>
    <property type="project" value="InterPro"/>
</dbReference>
<protein>
    <recommendedName>
        <fullName evidence="5">Translocation and assembly module TamB C-terminal domain-containing protein</fullName>
    </recommendedName>
</protein>
<dbReference type="InterPro" id="IPR007452">
    <property type="entry name" value="TamB_C"/>
</dbReference>
<dbReference type="STRING" id="1449350.OCH239_05775"/>
<sequence length="1773" mass="182297">MRRTLTLLSLGTALALPGAVSSQDDDRGRLERLIEDNLSAEGMQIDITGFQGALSSEAQLESLTIADANGVYFELRGVVLDWNRLALLRGRVSVNALTADEIIFSRLPGRPADPTVEVPDAAAQPFTLPELPVAVQIGEISADRVELGESIIGQPVEFSLEGSASLAGGEGDVTLDVNRTDGKTGEITADVSFSNQSEELSISLEVDEGPEGLVASLAGIPGEPPLNLTVEGDGSLSDFTADLSFATDGEDRLAGQVEVSETESGARGFDVAIDGDIRPLLTPENREFFGPNLSLDVAGRRFESGALEIDTLDLSSDAINLSGNLALSEQQWPVRFSLQGEMAGPDGGRVALPIPGQETLLDRAVIDITYDSEEGDGWQADISVDNLERPDLTAQSFSLDGSGTITRGDGAEQQGGASGDIEIAAEGLSFEDADLARAVGDALTGVLSFDWTEDEPLRISGIDLSGAGVSAEGAVAVSGIANDLNIVVAPDLRIAADDIARFSGLAGRELAGSVDVQTSGTFEPVSGAFDMEVSGTGAGLETGIPEVDGLVAGQIDLAIDAARTEAGVILRALDVTSETLTIDAEGRIGASDSDARFDLAIDDISRVRPELSGPVALSGTVQQSGEEYTLDVRGNGPGGARIDANVTARVIENVLRAISGDGEVAIDTLGTYSEIAGRDLGGSVQLSGSGSYEFETGFASADVTGRGNTIAVGIPEVDALLDGQTTFTLDGDRDENGITLQTLELDAPRADITANGRYADDGSNARFDVRLSDLASVVPTLSGEATLSGTASQDGETWSYDVTGDAPGGVDIDVTGSAQVVQNALRSIAAEGDIEAADLAPYSGLADRELGGSIDLTGSGSFDLDSQNFTADVSGETQDILTGIAEVDNLMRGTTTLDVDAARDQTGITVNALDVSNPQVEITGEGVYAEDGSRATFDATIEELSEIVEGMSGRAQLSGRADQSGDTVNFDITGEGPGGAAADITGAATLDGMDPVAVEAQGTLGIDDLAPYSQLARRDLAGSAQFEGSGSYTFETMFFDADVSGQSTDVVTGIDQADTLLAGTVTYDIDATRNENGIVIDTLRLVSPRASVRAEGTYADANSALTFTAEITDVADVAPGLNGPARIDGEATQTGPETWDVSVEGSGPGGAQADLDATARVVDMMLERIEGGGTVSVNTLAPYGALAGQNLGGSVQIEGTGAYTLDSGAFEADVDGSATNLTTGIAPVDQLVRGTTTFGATASRGSDGAIRIERLNVDAAEIDATVDGTYGGSGGDLRYDVRLANVGLFVPELTGPATANGTATLTGSGYQVDAALTGPGGATANVAGSIAQDFGSANLSANGTLPLEIANPFLEPNLVSGTAQFDLGLNGPLALQSLSGNVTTSGAEFFVQSQALAIEGISANVALSGGRAQLDVTGGLSTGGTLSVTGPVTLEPPFNGDLSIALNELVVTDPGLYETLVNGQLSLTGPLASTATLAGNIDLGRTEIRVPSGGASASRLTFGIEHVNPSAPVLRTQEKAGLLGGNEEAEAENAGGGGGGGLNYGLDITIRAPSQIFIRGRGLDAELGGELTIGGTIQNVVPAGQFELIRGRLDILGQRINLTEATVVLQGDFNPYITVRAETQRDDNTIAVIIEGPVSEPEVTFRSSPDRPQEEVLALLLFGRDLSEISGLQALRIANAINTLAGRSGTSLVDRLRQSTGLDDIDVQTTADGQTEVRLGRYINERTYTDVTVNSEGDTEVNLNLTVTPSITARGTVGTDGNTGVGVYYERDY</sequence>
<evidence type="ECO:0000256" key="4">
    <source>
        <dbReference type="ARBA" id="ARBA00023136"/>
    </source>
</evidence>
<dbReference type="Proteomes" id="UP000022447">
    <property type="component" value="Unassembled WGS sequence"/>
</dbReference>
<dbReference type="PATRIC" id="fig|1449350.3.peg.2835"/>
<dbReference type="Pfam" id="PF04357">
    <property type="entry name" value="TamB"/>
    <property type="match status" value="1"/>
</dbReference>
<name>X7EDS6_9RHOB</name>
<dbReference type="PANTHER" id="PTHR36985">
    <property type="entry name" value="TRANSLOCATION AND ASSEMBLY MODULE SUBUNIT TAMB"/>
    <property type="match status" value="1"/>
</dbReference>
<dbReference type="GO" id="GO:0097347">
    <property type="term" value="C:TAM protein secretion complex"/>
    <property type="evidence" value="ECO:0007669"/>
    <property type="project" value="TreeGrafter"/>
</dbReference>
<evidence type="ECO:0000313" key="7">
    <source>
        <dbReference type="Proteomes" id="UP000022447"/>
    </source>
</evidence>
<evidence type="ECO:0000256" key="3">
    <source>
        <dbReference type="ARBA" id="ARBA00022989"/>
    </source>
</evidence>
<evidence type="ECO:0000313" key="6">
    <source>
        <dbReference type="EMBL" id="ETX14020.1"/>
    </source>
</evidence>
<evidence type="ECO:0000256" key="1">
    <source>
        <dbReference type="ARBA" id="ARBA00004167"/>
    </source>
</evidence>